<dbReference type="GeneID" id="19326532"/>
<dbReference type="AlphaFoldDB" id="R8BGS9"/>
<sequence length="128" mass="14833">MLVKKFRILGYYASVRHRKAFFMAEPPFSKLHLAEKGDPDYVVQKMFESVIVMPMLMEWADKLDKKSYTTKSAALRGQRSAQDLLRLASKVLDDLQEGSGSPPGEFQFASPMDKYVWTLYWIIPYDFP</sequence>
<gene>
    <name evidence="1" type="ORF">UCRPA7_5928</name>
</gene>
<reference evidence="2" key="1">
    <citation type="journal article" date="2013" name="Genome Announc.">
        <title>Draft genome sequence of the ascomycete Phaeoacremonium aleophilum strain UCR-PA7, a causal agent of the esca disease complex in grapevines.</title>
        <authorList>
            <person name="Blanco-Ulate B."/>
            <person name="Rolshausen P."/>
            <person name="Cantu D."/>
        </authorList>
    </citation>
    <scope>NUCLEOTIDE SEQUENCE [LARGE SCALE GENOMIC DNA]</scope>
    <source>
        <strain evidence="2">UCR-PA7</strain>
    </source>
</reference>
<name>R8BGS9_PHAM7</name>
<keyword evidence="2" id="KW-1185">Reference proteome</keyword>
<dbReference type="KEGG" id="tmn:UCRPA7_5928"/>
<accession>R8BGS9</accession>
<organism evidence="1 2">
    <name type="scientific">Phaeoacremonium minimum (strain UCR-PA7)</name>
    <name type="common">Esca disease fungus</name>
    <name type="synonym">Togninia minima</name>
    <dbReference type="NCBI Taxonomy" id="1286976"/>
    <lineage>
        <taxon>Eukaryota</taxon>
        <taxon>Fungi</taxon>
        <taxon>Dikarya</taxon>
        <taxon>Ascomycota</taxon>
        <taxon>Pezizomycotina</taxon>
        <taxon>Sordariomycetes</taxon>
        <taxon>Sordariomycetidae</taxon>
        <taxon>Togniniales</taxon>
        <taxon>Togniniaceae</taxon>
        <taxon>Phaeoacremonium</taxon>
    </lineage>
</organism>
<protein>
    <submittedName>
        <fullName evidence="1">Uncharacterized protein</fullName>
    </submittedName>
</protein>
<dbReference type="Proteomes" id="UP000014074">
    <property type="component" value="Unassembled WGS sequence"/>
</dbReference>
<evidence type="ECO:0000313" key="2">
    <source>
        <dbReference type="Proteomes" id="UP000014074"/>
    </source>
</evidence>
<evidence type="ECO:0000313" key="1">
    <source>
        <dbReference type="EMBL" id="EON98550.1"/>
    </source>
</evidence>
<proteinExistence type="predicted"/>
<dbReference type="EMBL" id="KB933210">
    <property type="protein sequence ID" value="EON98550.1"/>
    <property type="molecule type" value="Genomic_DNA"/>
</dbReference>
<dbReference type="HOGENOM" id="CLU_1961124_0_0_1"/>
<dbReference type="RefSeq" id="XP_007916662.1">
    <property type="nucleotide sequence ID" value="XM_007918471.1"/>
</dbReference>
<dbReference type="OrthoDB" id="4491390at2759"/>